<dbReference type="GO" id="GO:0030600">
    <property type="term" value="F:feruloyl esterase activity"/>
    <property type="evidence" value="ECO:0007669"/>
    <property type="project" value="InterPro"/>
</dbReference>
<evidence type="ECO:0000256" key="3">
    <source>
        <dbReference type="ARBA" id="ARBA00022651"/>
    </source>
</evidence>
<keyword evidence="6" id="KW-0119">Carbohydrate metabolism</keyword>
<dbReference type="AlphaFoldDB" id="A0A173MC08"/>
<proteinExistence type="predicted"/>
<feature type="signal peptide" evidence="8">
    <location>
        <begin position="1"/>
        <end position="21"/>
    </location>
</feature>
<dbReference type="GO" id="GO:0005576">
    <property type="term" value="C:extracellular region"/>
    <property type="evidence" value="ECO:0007669"/>
    <property type="project" value="UniProtKB-SubCell"/>
</dbReference>
<accession>A0A173MC08</accession>
<dbReference type="PANTHER" id="PTHR38050">
    <property type="match status" value="1"/>
</dbReference>
<organism evidence="9 10">
    <name type="scientific">Filimonas lacunae</name>
    <dbReference type="NCBI Taxonomy" id="477680"/>
    <lineage>
        <taxon>Bacteria</taxon>
        <taxon>Pseudomonadati</taxon>
        <taxon>Bacteroidota</taxon>
        <taxon>Chitinophagia</taxon>
        <taxon>Chitinophagales</taxon>
        <taxon>Chitinophagaceae</taxon>
        <taxon>Filimonas</taxon>
    </lineage>
</organism>
<evidence type="ECO:0000313" key="10">
    <source>
        <dbReference type="Proteomes" id="UP000186917"/>
    </source>
</evidence>
<sequence>MNSISKITLVLFLLFPGVVNAQETGVTAVKQWEVNGVAREALVYIPVSAKSRPTPVIFLFHGHGGNMQEILRNHDFEKLWPESIVIAPQGLKTPGQLVDRAGNYSGWQQAPGDSNDRDIHFFDEMYRSLTEEYKVDKKQVYVTGHSNGGSFTYLLWAMRGDSLAAVAPSAGVAFKFNKMLKPKPVMHIMGENDLLVKPAWQKMMFSSLLKLNECNMQGQPFAESATMYPSAIHMLTVLYLHAGGHVYPRETDAVVVKFFKSASSH</sequence>
<keyword evidence="10" id="KW-1185">Reference proteome</keyword>
<evidence type="ECO:0000256" key="6">
    <source>
        <dbReference type="ARBA" id="ARBA00023277"/>
    </source>
</evidence>
<name>A0A173MC08_9BACT</name>
<dbReference type="RefSeq" id="WP_076382323.1">
    <property type="nucleotide sequence ID" value="NZ_AP017422.1"/>
</dbReference>
<dbReference type="PANTHER" id="PTHR38050:SF2">
    <property type="entry name" value="FERULOYL ESTERASE C-RELATED"/>
    <property type="match status" value="1"/>
</dbReference>
<dbReference type="SUPFAM" id="SSF53474">
    <property type="entry name" value="alpha/beta-Hydrolases"/>
    <property type="match status" value="1"/>
</dbReference>
<evidence type="ECO:0000256" key="2">
    <source>
        <dbReference type="ARBA" id="ARBA00022525"/>
    </source>
</evidence>
<keyword evidence="5" id="KW-0378">Hydrolase</keyword>
<dbReference type="OrthoDB" id="699118at2"/>
<evidence type="ECO:0000256" key="4">
    <source>
        <dbReference type="ARBA" id="ARBA00022729"/>
    </source>
</evidence>
<protein>
    <submittedName>
        <fullName evidence="9">Polyhydroxybutyrate depolymerase</fullName>
    </submittedName>
</protein>
<evidence type="ECO:0000256" key="7">
    <source>
        <dbReference type="ARBA" id="ARBA00023326"/>
    </source>
</evidence>
<dbReference type="Proteomes" id="UP000186917">
    <property type="component" value="Unassembled WGS sequence"/>
</dbReference>
<keyword evidence="3" id="KW-0858">Xylan degradation</keyword>
<dbReference type="KEGG" id="fln:FLA_1024"/>
<dbReference type="Gene3D" id="3.40.50.1820">
    <property type="entry name" value="alpha/beta hydrolase"/>
    <property type="match status" value="1"/>
</dbReference>
<evidence type="ECO:0000256" key="8">
    <source>
        <dbReference type="SAM" id="SignalP"/>
    </source>
</evidence>
<feature type="chain" id="PRO_5030022725" evidence="8">
    <location>
        <begin position="22"/>
        <end position="265"/>
    </location>
</feature>
<comment type="subcellular location">
    <subcellularLocation>
        <location evidence="1">Secreted</location>
    </subcellularLocation>
</comment>
<dbReference type="InterPro" id="IPR029058">
    <property type="entry name" value="AB_hydrolase_fold"/>
</dbReference>
<evidence type="ECO:0000256" key="5">
    <source>
        <dbReference type="ARBA" id="ARBA00022801"/>
    </source>
</evidence>
<evidence type="ECO:0000256" key="1">
    <source>
        <dbReference type="ARBA" id="ARBA00004613"/>
    </source>
</evidence>
<keyword evidence="4 8" id="KW-0732">Signal</keyword>
<reference evidence="10" key="1">
    <citation type="submission" date="2017-01" db="EMBL/GenBank/DDBJ databases">
        <authorList>
            <person name="Varghese N."/>
            <person name="Submissions S."/>
        </authorList>
    </citation>
    <scope>NUCLEOTIDE SEQUENCE [LARGE SCALE GENOMIC DNA]</scope>
    <source>
        <strain evidence="10">DSM 21054</strain>
    </source>
</reference>
<keyword evidence="2" id="KW-0964">Secreted</keyword>
<gene>
    <name evidence="9" type="ORF">SAMN05421788_11331</name>
</gene>
<keyword evidence="7" id="KW-0624">Polysaccharide degradation</keyword>
<dbReference type="STRING" id="477680.SAMN05421788_11331"/>
<dbReference type="InterPro" id="IPR043595">
    <property type="entry name" value="FaeB/C/D"/>
</dbReference>
<evidence type="ECO:0000313" key="9">
    <source>
        <dbReference type="EMBL" id="SIT33645.1"/>
    </source>
</evidence>
<dbReference type="GO" id="GO:0045493">
    <property type="term" value="P:xylan catabolic process"/>
    <property type="evidence" value="ECO:0007669"/>
    <property type="project" value="UniProtKB-KW"/>
</dbReference>
<dbReference type="EMBL" id="FTOR01000013">
    <property type="protein sequence ID" value="SIT33645.1"/>
    <property type="molecule type" value="Genomic_DNA"/>
</dbReference>